<proteinExistence type="predicted"/>
<organism evidence="1 2">
    <name type="scientific">Orbilia javanica</name>
    <dbReference type="NCBI Taxonomy" id="47235"/>
    <lineage>
        <taxon>Eukaryota</taxon>
        <taxon>Fungi</taxon>
        <taxon>Dikarya</taxon>
        <taxon>Ascomycota</taxon>
        <taxon>Pezizomycotina</taxon>
        <taxon>Orbiliomycetes</taxon>
        <taxon>Orbiliales</taxon>
        <taxon>Orbiliaceae</taxon>
        <taxon>Orbilia</taxon>
    </lineage>
</organism>
<reference evidence="1 2" key="1">
    <citation type="submission" date="2019-10" db="EMBL/GenBank/DDBJ databases">
        <authorList>
            <person name="Palmer J.M."/>
        </authorList>
    </citation>
    <scope>NUCLEOTIDE SEQUENCE [LARGE SCALE GENOMIC DNA]</scope>
    <source>
        <strain evidence="1 2">TWF718</strain>
    </source>
</reference>
<protein>
    <submittedName>
        <fullName evidence="1">Uncharacterized protein</fullName>
    </submittedName>
</protein>
<dbReference type="AlphaFoldDB" id="A0AAN8RLN3"/>
<comment type="caution">
    <text evidence="1">The sequence shown here is derived from an EMBL/GenBank/DDBJ whole genome shotgun (WGS) entry which is preliminary data.</text>
</comment>
<dbReference type="EMBL" id="JAVHNR010000007">
    <property type="protein sequence ID" value="KAK6336973.1"/>
    <property type="molecule type" value="Genomic_DNA"/>
</dbReference>
<accession>A0AAN8RLN3</accession>
<name>A0AAN8RLN3_9PEZI</name>
<dbReference type="Proteomes" id="UP001313282">
    <property type="component" value="Unassembled WGS sequence"/>
</dbReference>
<keyword evidence="2" id="KW-1185">Reference proteome</keyword>
<sequence length="181" mass="20654">MVSIWALFGCKGKEELAAILPKTLEELEVHLCDSSTAEQVPAHIKEEPAAVFHLFENLPYLNLVDIIRSDVDEEQYRRMSFKRRTPTSLNGTRQKTVSYHRLELAHPNPGGVYENHLKCVENLEYPINPKWKLMGLDAPNYGNILREYEEDIESCTADGLGGCRYLLADEWDCKPSHFSSS</sequence>
<evidence type="ECO:0000313" key="2">
    <source>
        <dbReference type="Proteomes" id="UP001313282"/>
    </source>
</evidence>
<evidence type="ECO:0000313" key="1">
    <source>
        <dbReference type="EMBL" id="KAK6336973.1"/>
    </source>
</evidence>
<gene>
    <name evidence="1" type="ORF">TWF718_009761</name>
</gene>